<dbReference type="SUPFAM" id="SSF46689">
    <property type="entry name" value="Homeodomain-like"/>
    <property type="match status" value="1"/>
</dbReference>
<keyword evidence="1" id="KW-0805">Transcription regulation</keyword>
<reference evidence="5 6" key="1">
    <citation type="journal article" date="2024" name="Int. J. Syst. Evol. Microbiol.">
        <title>Lacrimispora brassicae sp. nov. isolated from fermented cabbage, and proposal of Clostridium indicum Gundawar et al. 2019 and Clostridium methoxybenzovorans Mechichi et al. 1999 as heterotypic synonyms of Lacrimispora amygdalina (Parshina et al. 2003) Haas and Blanchard 2020 and Lacrimispora indolis (McClung and McCoy 1957) Haas and Blanchard 2020, respectively.</title>
        <authorList>
            <person name="Kobayashi H."/>
            <person name="Tanizawa Y."/>
            <person name="Sakamoto M."/>
            <person name="Ohkuma M."/>
            <person name="Tohno M."/>
        </authorList>
    </citation>
    <scope>NUCLEOTIDE SEQUENCE [LARGE SCALE GENOMIC DNA]</scope>
    <source>
        <strain evidence="5 6">DSM 12857</strain>
    </source>
</reference>
<dbReference type="PANTHER" id="PTHR43280:SF2">
    <property type="entry name" value="HTH-TYPE TRANSCRIPTIONAL REGULATOR EXSA"/>
    <property type="match status" value="1"/>
</dbReference>
<keyword evidence="3" id="KW-0804">Transcription</keyword>
<keyword evidence="6" id="KW-1185">Reference proteome</keyword>
<dbReference type="InterPro" id="IPR018060">
    <property type="entry name" value="HTH_AraC"/>
</dbReference>
<proteinExistence type="predicted"/>
<dbReference type="RefSeq" id="WP_346065016.1">
    <property type="nucleotide sequence ID" value="NZ_BRPJ01000030.1"/>
</dbReference>
<sequence>MLIKESIQNYMNHSRVLIRGVDFIYIQPHLELRNFISNYTITFPSNGMMSDNYAVIPHGSATLVLTCTDSHIHCNLFGPITKPSFVGKSANNFSLLFIVEFQPAGYYAFSGMPQKEIADCVIDFEDINPSMNRLMAYEVETSLSIHNLITKIDRLFLAYLKGAFYRQEFSQANNLIINSGGTLSVKELSHNVFYSERHLGRLFDEYMGVGIKSFSRLVRVNKSIRLLQRHNFNLTQVFMETGFYDKSHFINDFKTICGITPQEYRDNMSDFYSEIAKF</sequence>
<evidence type="ECO:0000256" key="2">
    <source>
        <dbReference type="ARBA" id="ARBA00023125"/>
    </source>
</evidence>
<evidence type="ECO:0000313" key="6">
    <source>
        <dbReference type="Proteomes" id="UP001419084"/>
    </source>
</evidence>
<keyword evidence="2" id="KW-0238">DNA-binding</keyword>
<evidence type="ECO:0000313" key="5">
    <source>
        <dbReference type="EMBL" id="GLB29694.1"/>
    </source>
</evidence>
<dbReference type="InterPro" id="IPR009057">
    <property type="entry name" value="Homeodomain-like_sf"/>
</dbReference>
<dbReference type="InterPro" id="IPR046532">
    <property type="entry name" value="DUF6597"/>
</dbReference>
<evidence type="ECO:0000256" key="1">
    <source>
        <dbReference type="ARBA" id="ARBA00023015"/>
    </source>
</evidence>
<dbReference type="Gene3D" id="1.10.10.60">
    <property type="entry name" value="Homeodomain-like"/>
    <property type="match status" value="1"/>
</dbReference>
<protein>
    <submittedName>
        <fullName evidence="5">AraC family transcriptional regulator</fullName>
    </submittedName>
</protein>
<gene>
    <name evidence="5" type="ORF">LAD12857_16170</name>
</gene>
<dbReference type="PANTHER" id="PTHR43280">
    <property type="entry name" value="ARAC-FAMILY TRANSCRIPTIONAL REGULATOR"/>
    <property type="match status" value="1"/>
</dbReference>
<feature type="domain" description="HTH araC/xylS-type" evidence="4">
    <location>
        <begin position="183"/>
        <end position="267"/>
    </location>
</feature>
<comment type="caution">
    <text evidence="5">The sequence shown here is derived from an EMBL/GenBank/DDBJ whole genome shotgun (WGS) entry which is preliminary data.</text>
</comment>
<name>A0ABQ5M435_9FIRM</name>
<dbReference type="SMART" id="SM00342">
    <property type="entry name" value="HTH_ARAC"/>
    <property type="match status" value="1"/>
</dbReference>
<evidence type="ECO:0000259" key="4">
    <source>
        <dbReference type="PROSITE" id="PS01124"/>
    </source>
</evidence>
<dbReference type="Pfam" id="PF20240">
    <property type="entry name" value="DUF6597"/>
    <property type="match status" value="1"/>
</dbReference>
<dbReference type="Pfam" id="PF12833">
    <property type="entry name" value="HTH_18"/>
    <property type="match status" value="1"/>
</dbReference>
<dbReference type="Proteomes" id="UP001419084">
    <property type="component" value="Unassembled WGS sequence"/>
</dbReference>
<organism evidence="5 6">
    <name type="scientific">Lacrimispora amygdalina</name>
    <dbReference type="NCBI Taxonomy" id="253257"/>
    <lineage>
        <taxon>Bacteria</taxon>
        <taxon>Bacillati</taxon>
        <taxon>Bacillota</taxon>
        <taxon>Clostridia</taxon>
        <taxon>Lachnospirales</taxon>
        <taxon>Lachnospiraceae</taxon>
        <taxon>Lacrimispora</taxon>
    </lineage>
</organism>
<evidence type="ECO:0000256" key="3">
    <source>
        <dbReference type="ARBA" id="ARBA00023163"/>
    </source>
</evidence>
<dbReference type="EMBL" id="BRPJ01000030">
    <property type="protein sequence ID" value="GLB29694.1"/>
    <property type="molecule type" value="Genomic_DNA"/>
</dbReference>
<dbReference type="PROSITE" id="PS01124">
    <property type="entry name" value="HTH_ARAC_FAMILY_2"/>
    <property type="match status" value="1"/>
</dbReference>
<accession>A0ABQ5M435</accession>